<dbReference type="EMBL" id="JBHSOD010000095">
    <property type="protein sequence ID" value="MFC5890776.1"/>
    <property type="molecule type" value="Genomic_DNA"/>
</dbReference>
<dbReference type="Proteomes" id="UP001596067">
    <property type="component" value="Unassembled WGS sequence"/>
</dbReference>
<feature type="binding site" evidence="2">
    <location>
        <position position="153"/>
    </location>
    <ligand>
        <name>Fe cation</name>
        <dbReference type="ChEBI" id="CHEBI:24875"/>
    </ligand>
</feature>
<dbReference type="PANTHER" id="PTHR10458">
    <property type="entry name" value="PEPTIDE DEFORMYLASE"/>
    <property type="match status" value="1"/>
</dbReference>
<gene>
    <name evidence="2" type="primary">def</name>
    <name evidence="3" type="ORF">ACFP0N_38080</name>
</gene>
<evidence type="ECO:0000313" key="3">
    <source>
        <dbReference type="EMBL" id="MFC5890776.1"/>
    </source>
</evidence>
<feature type="binding site" evidence="2">
    <location>
        <position position="149"/>
    </location>
    <ligand>
        <name>Fe cation</name>
        <dbReference type="ChEBI" id="CHEBI:24875"/>
    </ligand>
</feature>
<dbReference type="PANTHER" id="PTHR10458:SF22">
    <property type="entry name" value="PEPTIDE DEFORMYLASE"/>
    <property type="match status" value="1"/>
</dbReference>
<evidence type="ECO:0000313" key="4">
    <source>
        <dbReference type="Proteomes" id="UP001596067"/>
    </source>
</evidence>
<dbReference type="CDD" id="cd00487">
    <property type="entry name" value="Pep_deformylase"/>
    <property type="match status" value="1"/>
</dbReference>
<dbReference type="HAMAP" id="MF_00163">
    <property type="entry name" value="Pep_deformylase"/>
    <property type="match status" value="1"/>
</dbReference>
<evidence type="ECO:0000256" key="2">
    <source>
        <dbReference type="HAMAP-Rule" id="MF_00163"/>
    </source>
</evidence>
<proteinExistence type="inferred from homology"/>
<comment type="cofactor">
    <cofactor evidence="2">
        <name>Fe(2+)</name>
        <dbReference type="ChEBI" id="CHEBI:29033"/>
    </cofactor>
    <text evidence="2">Binds 1 Fe(2+) ion.</text>
</comment>
<comment type="catalytic activity">
    <reaction evidence="2">
        <text>N-terminal N-formyl-L-methionyl-[peptide] + H2O = N-terminal L-methionyl-[peptide] + formate</text>
        <dbReference type="Rhea" id="RHEA:24420"/>
        <dbReference type="Rhea" id="RHEA-COMP:10639"/>
        <dbReference type="Rhea" id="RHEA-COMP:10640"/>
        <dbReference type="ChEBI" id="CHEBI:15377"/>
        <dbReference type="ChEBI" id="CHEBI:15740"/>
        <dbReference type="ChEBI" id="CHEBI:49298"/>
        <dbReference type="ChEBI" id="CHEBI:64731"/>
        <dbReference type="EC" id="3.5.1.88"/>
    </reaction>
</comment>
<dbReference type="InterPro" id="IPR023635">
    <property type="entry name" value="Peptide_deformylase"/>
</dbReference>
<dbReference type="PRINTS" id="PR01576">
    <property type="entry name" value="PDEFORMYLASE"/>
</dbReference>
<organism evidence="3 4">
    <name type="scientific">Kitasatospora aburaviensis</name>
    <dbReference type="NCBI Taxonomy" id="67265"/>
    <lineage>
        <taxon>Bacteria</taxon>
        <taxon>Bacillati</taxon>
        <taxon>Actinomycetota</taxon>
        <taxon>Actinomycetes</taxon>
        <taxon>Kitasatosporales</taxon>
        <taxon>Streptomycetaceae</taxon>
        <taxon>Kitasatospora</taxon>
    </lineage>
</organism>
<comment type="function">
    <text evidence="2">Removes the formyl group from the N-terminal Met of newly synthesized proteins. Requires at least a dipeptide for an efficient rate of reaction. N-terminal L-methionine is a prerequisite for activity but the enzyme has broad specificity at other positions.</text>
</comment>
<protein>
    <recommendedName>
        <fullName evidence="2">Peptide deformylase</fullName>
        <shortName evidence="2">PDF</shortName>
        <ecNumber evidence="2">3.5.1.88</ecNumber>
    </recommendedName>
    <alternativeName>
        <fullName evidence="2">Polypeptide deformylase</fullName>
    </alternativeName>
</protein>
<keyword evidence="2" id="KW-0479">Metal-binding</keyword>
<accession>A0ABW1F8M4</accession>
<dbReference type="SUPFAM" id="SSF56420">
    <property type="entry name" value="Peptide deformylase"/>
    <property type="match status" value="1"/>
</dbReference>
<keyword evidence="2" id="KW-0378">Hydrolase</keyword>
<reference evidence="4" key="1">
    <citation type="journal article" date="2019" name="Int. J. Syst. Evol. Microbiol.">
        <title>The Global Catalogue of Microorganisms (GCM) 10K type strain sequencing project: providing services to taxonomists for standard genome sequencing and annotation.</title>
        <authorList>
            <consortium name="The Broad Institute Genomics Platform"/>
            <consortium name="The Broad Institute Genome Sequencing Center for Infectious Disease"/>
            <person name="Wu L."/>
            <person name="Ma J."/>
        </authorList>
    </citation>
    <scope>NUCLEOTIDE SEQUENCE [LARGE SCALE GENOMIC DNA]</scope>
    <source>
        <strain evidence="4">CGMCC 4.1469</strain>
    </source>
</reference>
<keyword evidence="4" id="KW-1185">Reference proteome</keyword>
<feature type="binding site" evidence="2">
    <location>
        <position position="107"/>
    </location>
    <ligand>
        <name>Fe cation</name>
        <dbReference type="ChEBI" id="CHEBI:24875"/>
    </ligand>
</feature>
<dbReference type="Gene3D" id="3.90.45.10">
    <property type="entry name" value="Peptide deformylase"/>
    <property type="match status" value="1"/>
</dbReference>
<comment type="similarity">
    <text evidence="1 2">Belongs to the polypeptide deformylase family.</text>
</comment>
<feature type="active site" evidence="2">
    <location>
        <position position="150"/>
    </location>
</feature>
<comment type="caution">
    <text evidence="3">The sequence shown here is derived from an EMBL/GenBank/DDBJ whole genome shotgun (WGS) entry which is preliminary data.</text>
</comment>
<keyword evidence="2" id="KW-0648">Protein biosynthesis</keyword>
<sequence>MRPNQQMQSLGVVQQGIPILSQPAEPFGLPAERAAAQTVIDELFAAVDRIGRVHSFAKGMGLAAPQIGIPRAAALVLPPTAGAEPIILLNPTITAVSDETDEKYEGCLSFFDVRGVVPRPLRMSVTATSLDGAITTVTYEFGLARLIAHEIDHLDGLLYTARMRPDVHPIPVEEYRGTGSAWAY</sequence>
<dbReference type="RefSeq" id="WP_313764535.1">
    <property type="nucleotide sequence ID" value="NZ_BAAAVH010000117.1"/>
</dbReference>
<dbReference type="PIRSF" id="PIRSF004749">
    <property type="entry name" value="Pep_def"/>
    <property type="match status" value="1"/>
</dbReference>
<dbReference type="Pfam" id="PF01327">
    <property type="entry name" value="Pep_deformylase"/>
    <property type="match status" value="1"/>
</dbReference>
<name>A0ABW1F8M4_9ACTN</name>
<dbReference type="EC" id="3.5.1.88" evidence="2"/>
<dbReference type="InterPro" id="IPR036821">
    <property type="entry name" value="Peptide_deformylase_sf"/>
</dbReference>
<evidence type="ECO:0000256" key="1">
    <source>
        <dbReference type="ARBA" id="ARBA00010759"/>
    </source>
</evidence>
<keyword evidence="2" id="KW-0408">Iron</keyword>